<dbReference type="RefSeq" id="XP_062640675.1">
    <property type="nucleotide sequence ID" value="XM_062779206.1"/>
</dbReference>
<gene>
    <name evidence="3" type="ORF">C8A04DRAFT_24547</name>
</gene>
<evidence type="ECO:0000256" key="1">
    <source>
        <dbReference type="SAM" id="MobiDB-lite"/>
    </source>
</evidence>
<protein>
    <recommendedName>
        <fullName evidence="5">Granulins domain-containing protein</fullName>
    </recommendedName>
</protein>
<feature type="chain" id="PRO_5042871920" description="Granulins domain-containing protein" evidence="2">
    <location>
        <begin position="22"/>
        <end position="179"/>
    </location>
</feature>
<sequence length="179" mass="19677">MFTTKAYSLLLLLLTTHTTLTSQTNHPDPSDPDPGIFQPHYDPSPLADLTFNHSSLPEPFTNPSLDSLSTLDILLNRRQQRKCPDPGGPICSATQCCRTGQQCCPRGCCSLEENCYPAGKGCCPKNAQTCGGSMLSSRVDMRQTKRVLLATQLVHKPKDVDYSKHVHSRLNVLVDSHVV</sequence>
<keyword evidence="4" id="KW-1185">Reference proteome</keyword>
<organism evidence="3 4">
    <name type="scientific">Dichotomopilus funicola</name>
    <dbReference type="NCBI Taxonomy" id="1934379"/>
    <lineage>
        <taxon>Eukaryota</taxon>
        <taxon>Fungi</taxon>
        <taxon>Dikarya</taxon>
        <taxon>Ascomycota</taxon>
        <taxon>Pezizomycotina</taxon>
        <taxon>Sordariomycetes</taxon>
        <taxon>Sordariomycetidae</taxon>
        <taxon>Sordariales</taxon>
        <taxon>Chaetomiaceae</taxon>
        <taxon>Dichotomopilus</taxon>
    </lineage>
</organism>
<dbReference type="GeneID" id="87815819"/>
<dbReference type="AlphaFoldDB" id="A0AAN6VA63"/>
<evidence type="ECO:0000313" key="3">
    <source>
        <dbReference type="EMBL" id="KAK4147304.1"/>
    </source>
</evidence>
<proteinExistence type="predicted"/>
<dbReference type="EMBL" id="MU853556">
    <property type="protein sequence ID" value="KAK4147304.1"/>
    <property type="molecule type" value="Genomic_DNA"/>
</dbReference>
<evidence type="ECO:0008006" key="5">
    <source>
        <dbReference type="Google" id="ProtNLM"/>
    </source>
</evidence>
<feature type="signal peptide" evidence="2">
    <location>
        <begin position="1"/>
        <end position="21"/>
    </location>
</feature>
<reference evidence="3" key="2">
    <citation type="submission" date="2023-05" db="EMBL/GenBank/DDBJ databases">
        <authorList>
            <consortium name="Lawrence Berkeley National Laboratory"/>
            <person name="Steindorff A."/>
            <person name="Hensen N."/>
            <person name="Bonometti L."/>
            <person name="Westerberg I."/>
            <person name="Brannstrom I.O."/>
            <person name="Guillou S."/>
            <person name="Cros-Aarteil S."/>
            <person name="Calhoun S."/>
            <person name="Haridas S."/>
            <person name="Kuo A."/>
            <person name="Mondo S."/>
            <person name="Pangilinan J."/>
            <person name="Riley R."/>
            <person name="Labutti K."/>
            <person name="Andreopoulos B."/>
            <person name="Lipzen A."/>
            <person name="Chen C."/>
            <person name="Yanf M."/>
            <person name="Daum C."/>
            <person name="Ng V."/>
            <person name="Clum A."/>
            <person name="Ohm R."/>
            <person name="Martin F."/>
            <person name="Silar P."/>
            <person name="Natvig D."/>
            <person name="Lalanne C."/>
            <person name="Gautier V."/>
            <person name="Ament-Velasquez S.L."/>
            <person name="Kruys A."/>
            <person name="Hutchinson M.I."/>
            <person name="Powell A.J."/>
            <person name="Barry K."/>
            <person name="Miller A.N."/>
            <person name="Grigoriev I.V."/>
            <person name="Debuchy R."/>
            <person name="Gladieux P."/>
            <person name="Thoren M.H."/>
            <person name="Johannesson H."/>
        </authorList>
    </citation>
    <scope>NUCLEOTIDE SEQUENCE</scope>
    <source>
        <strain evidence="3">CBS 141.50</strain>
    </source>
</reference>
<name>A0AAN6VA63_9PEZI</name>
<reference evidence="3" key="1">
    <citation type="journal article" date="2023" name="Mol. Phylogenet. Evol.">
        <title>Genome-scale phylogeny and comparative genomics of the fungal order Sordariales.</title>
        <authorList>
            <person name="Hensen N."/>
            <person name="Bonometti L."/>
            <person name="Westerberg I."/>
            <person name="Brannstrom I.O."/>
            <person name="Guillou S."/>
            <person name="Cros-Aarteil S."/>
            <person name="Calhoun S."/>
            <person name="Haridas S."/>
            <person name="Kuo A."/>
            <person name="Mondo S."/>
            <person name="Pangilinan J."/>
            <person name="Riley R."/>
            <person name="LaButti K."/>
            <person name="Andreopoulos B."/>
            <person name="Lipzen A."/>
            <person name="Chen C."/>
            <person name="Yan M."/>
            <person name="Daum C."/>
            <person name="Ng V."/>
            <person name="Clum A."/>
            <person name="Steindorff A."/>
            <person name="Ohm R.A."/>
            <person name="Martin F."/>
            <person name="Silar P."/>
            <person name="Natvig D.O."/>
            <person name="Lalanne C."/>
            <person name="Gautier V."/>
            <person name="Ament-Velasquez S.L."/>
            <person name="Kruys A."/>
            <person name="Hutchinson M.I."/>
            <person name="Powell A.J."/>
            <person name="Barry K."/>
            <person name="Miller A.N."/>
            <person name="Grigoriev I.V."/>
            <person name="Debuchy R."/>
            <person name="Gladieux P."/>
            <person name="Hiltunen Thoren M."/>
            <person name="Johannesson H."/>
        </authorList>
    </citation>
    <scope>NUCLEOTIDE SEQUENCE</scope>
    <source>
        <strain evidence="3">CBS 141.50</strain>
    </source>
</reference>
<comment type="caution">
    <text evidence="3">The sequence shown here is derived from an EMBL/GenBank/DDBJ whole genome shotgun (WGS) entry which is preliminary data.</text>
</comment>
<evidence type="ECO:0000256" key="2">
    <source>
        <dbReference type="SAM" id="SignalP"/>
    </source>
</evidence>
<dbReference type="Proteomes" id="UP001302676">
    <property type="component" value="Unassembled WGS sequence"/>
</dbReference>
<feature type="region of interest" description="Disordered" evidence="1">
    <location>
        <begin position="21"/>
        <end position="41"/>
    </location>
</feature>
<evidence type="ECO:0000313" key="4">
    <source>
        <dbReference type="Proteomes" id="UP001302676"/>
    </source>
</evidence>
<keyword evidence="2" id="KW-0732">Signal</keyword>
<accession>A0AAN6VA63</accession>